<dbReference type="FunFam" id="3.30.1490.120:FF:000002">
    <property type="entry name" value="DNA-directed RNA polymerase III subunit RPC8"/>
    <property type="match status" value="1"/>
</dbReference>
<evidence type="ECO:0000313" key="10">
    <source>
        <dbReference type="Proteomes" id="UP000274756"/>
    </source>
</evidence>
<dbReference type="InterPro" id="IPR045113">
    <property type="entry name" value="Rpb7-like"/>
</dbReference>
<dbReference type="InterPro" id="IPR036898">
    <property type="entry name" value="RNA_pol_Rpb7-like_N_sf"/>
</dbReference>
<dbReference type="SUPFAM" id="SSF88798">
    <property type="entry name" value="N-terminal, heterodimerisation domain of RBP7 (RpoE)"/>
    <property type="match status" value="1"/>
</dbReference>
<comment type="subcellular location">
    <subcellularLocation>
        <location evidence="1">Nucleus</location>
    </subcellularLocation>
</comment>
<reference evidence="8 10" key="2">
    <citation type="submission" date="2018-11" db="EMBL/GenBank/DDBJ databases">
        <authorList>
            <consortium name="Pathogen Informatics"/>
        </authorList>
    </citation>
    <scope>NUCLEOTIDE SEQUENCE [LARGE SCALE GENOMIC DNA]</scope>
</reference>
<dbReference type="Pfam" id="PF08292">
    <property type="entry name" value="RNA_pol_Rbc25"/>
    <property type="match status" value="1"/>
</dbReference>
<comment type="similarity">
    <text evidence="2">Belongs to the eukaryotic RPB7/RPC8 RNA polymerase subunit family.</text>
</comment>
<evidence type="ECO:0000259" key="6">
    <source>
        <dbReference type="Pfam" id="PF03876"/>
    </source>
</evidence>
<dbReference type="EMBL" id="UYYG01000012">
    <property type="protein sequence ID" value="VDN51061.1"/>
    <property type="molecule type" value="Genomic_DNA"/>
</dbReference>
<proteinExistence type="inferred from homology"/>
<dbReference type="CDD" id="cd04330">
    <property type="entry name" value="RNAP_III_Rpc25_N"/>
    <property type="match status" value="1"/>
</dbReference>
<dbReference type="InterPro" id="IPR012340">
    <property type="entry name" value="NA-bd_OB-fold"/>
</dbReference>
<keyword evidence="5" id="KW-0539">Nucleus</keyword>
<dbReference type="InterPro" id="IPR013238">
    <property type="entry name" value="RNA_pol_III_Rbc25"/>
</dbReference>
<evidence type="ECO:0000313" key="8">
    <source>
        <dbReference type="EMBL" id="VDN51061.1"/>
    </source>
</evidence>
<dbReference type="SUPFAM" id="SSF50249">
    <property type="entry name" value="Nucleic acid-binding proteins"/>
    <property type="match status" value="1"/>
</dbReference>
<name>A0A0N4UF96_DRAME</name>
<dbReference type="AlphaFoldDB" id="A0A0N4UF96"/>
<accession>A0A0N4UF96</accession>
<keyword evidence="10" id="KW-1185">Reference proteome</keyword>
<feature type="domain" description="RNA polymerase III subunit Rpc25" evidence="7">
    <location>
        <begin position="83"/>
        <end position="194"/>
    </location>
</feature>
<dbReference type="Pfam" id="PF03876">
    <property type="entry name" value="SHS2_Rpb7-N"/>
    <property type="match status" value="1"/>
</dbReference>
<dbReference type="OrthoDB" id="10256606at2759"/>
<sequence>MFVLAVMEDNIRVKPHQFGELFEQVVRKQLNQRFANKIVPGLGLCIAVHDFIEVGASFILPSDGSSHTRVKFRFIVFKPFVDEIIEAVVASSNSKGLTLSLTFFDDIFVPAERLPQTSVFEENEQIWYWEYRSDEDEPPAKLYMDPGKRIRFRVVENIFKDIDPGLAPEEAMKEKSYQIIGSMAESGLGCVQWWAPAEEAFYEKDDDEEDQETD</sequence>
<evidence type="ECO:0000259" key="7">
    <source>
        <dbReference type="Pfam" id="PF08292"/>
    </source>
</evidence>
<dbReference type="GO" id="GO:0005666">
    <property type="term" value="C:RNA polymerase III complex"/>
    <property type="evidence" value="ECO:0007669"/>
    <property type="project" value="TreeGrafter"/>
</dbReference>
<keyword evidence="4" id="KW-0804">Transcription</keyword>
<evidence type="ECO:0000256" key="4">
    <source>
        <dbReference type="ARBA" id="ARBA00023163"/>
    </source>
</evidence>
<evidence type="ECO:0000256" key="2">
    <source>
        <dbReference type="ARBA" id="ARBA00009307"/>
    </source>
</evidence>
<dbReference type="Proteomes" id="UP000274756">
    <property type="component" value="Unassembled WGS sequence"/>
</dbReference>
<dbReference type="PANTHER" id="PTHR12709">
    <property type="entry name" value="DNA-DIRECTED RNA POLYMERASE II, III"/>
    <property type="match status" value="1"/>
</dbReference>
<dbReference type="WBParaSite" id="DME_0000609501-mRNA-1">
    <property type="protein sequence ID" value="DME_0000609501-mRNA-1"/>
    <property type="gene ID" value="DME_0000609501"/>
</dbReference>
<evidence type="ECO:0000313" key="9">
    <source>
        <dbReference type="Proteomes" id="UP000038040"/>
    </source>
</evidence>
<dbReference type="STRING" id="318479.A0A0N4UF96"/>
<evidence type="ECO:0000256" key="1">
    <source>
        <dbReference type="ARBA" id="ARBA00004123"/>
    </source>
</evidence>
<protein>
    <submittedName>
        <fullName evidence="11">DNA-directed RNA polymerase III subunit RPC8</fullName>
    </submittedName>
</protein>
<dbReference type="GO" id="GO:0006384">
    <property type="term" value="P:transcription initiation at RNA polymerase III promoter"/>
    <property type="evidence" value="ECO:0007669"/>
    <property type="project" value="TreeGrafter"/>
</dbReference>
<evidence type="ECO:0000313" key="11">
    <source>
        <dbReference type="WBParaSite" id="DME_0000609501-mRNA-1"/>
    </source>
</evidence>
<gene>
    <name evidence="8" type="ORF">DME_LOCUS1034</name>
</gene>
<dbReference type="Gene3D" id="2.40.50.140">
    <property type="entry name" value="Nucleic acid-binding proteins"/>
    <property type="match status" value="1"/>
</dbReference>
<dbReference type="InterPro" id="IPR005576">
    <property type="entry name" value="Rpb7-like_N"/>
</dbReference>
<dbReference type="Gene3D" id="3.30.1490.120">
    <property type="entry name" value="RNA polymerase Rpb7-like, N-terminal domain"/>
    <property type="match status" value="1"/>
</dbReference>
<dbReference type="Proteomes" id="UP000038040">
    <property type="component" value="Unplaced"/>
</dbReference>
<reference evidence="11" key="1">
    <citation type="submission" date="2017-02" db="UniProtKB">
        <authorList>
            <consortium name="WormBaseParasite"/>
        </authorList>
    </citation>
    <scope>IDENTIFICATION</scope>
</reference>
<organism evidence="9 11">
    <name type="scientific">Dracunculus medinensis</name>
    <name type="common">Guinea worm</name>
    <dbReference type="NCBI Taxonomy" id="318479"/>
    <lineage>
        <taxon>Eukaryota</taxon>
        <taxon>Metazoa</taxon>
        <taxon>Ecdysozoa</taxon>
        <taxon>Nematoda</taxon>
        <taxon>Chromadorea</taxon>
        <taxon>Rhabditida</taxon>
        <taxon>Spirurina</taxon>
        <taxon>Dracunculoidea</taxon>
        <taxon>Dracunculidae</taxon>
        <taxon>Dracunculus</taxon>
    </lineage>
</organism>
<evidence type="ECO:0000256" key="5">
    <source>
        <dbReference type="ARBA" id="ARBA00023242"/>
    </source>
</evidence>
<feature type="domain" description="RNA polymerase Rpb7-like N-terminal" evidence="6">
    <location>
        <begin position="8"/>
        <end position="64"/>
    </location>
</feature>
<dbReference type="PANTHER" id="PTHR12709:SF1">
    <property type="entry name" value="DNA-DIRECTED RNA POLYMERASE III SUBUNIT RPC8"/>
    <property type="match status" value="1"/>
</dbReference>
<evidence type="ECO:0000256" key="3">
    <source>
        <dbReference type="ARBA" id="ARBA00022478"/>
    </source>
</evidence>
<keyword evidence="3" id="KW-0240">DNA-directed RNA polymerase</keyword>